<dbReference type="Proteomes" id="UP000184120">
    <property type="component" value="Unassembled WGS sequence"/>
</dbReference>
<dbReference type="EMBL" id="FRBH01000002">
    <property type="protein sequence ID" value="SHK65823.1"/>
    <property type="molecule type" value="Genomic_DNA"/>
</dbReference>
<keyword evidence="2" id="KW-0472">Membrane</keyword>
<evidence type="ECO:0000313" key="4">
    <source>
        <dbReference type="EMBL" id="SHK65823.1"/>
    </source>
</evidence>
<organism evidence="4 5">
    <name type="scientific">Chishuiella changwenlii</name>
    <dbReference type="NCBI Taxonomy" id="1434701"/>
    <lineage>
        <taxon>Bacteria</taxon>
        <taxon>Pseudomonadati</taxon>
        <taxon>Bacteroidota</taxon>
        <taxon>Flavobacteriia</taxon>
        <taxon>Flavobacteriales</taxon>
        <taxon>Weeksellaceae</taxon>
        <taxon>Chishuiella</taxon>
    </lineage>
</organism>
<gene>
    <name evidence="4" type="ORF">SAMN05443634_102271</name>
</gene>
<evidence type="ECO:0000313" key="5">
    <source>
        <dbReference type="Proteomes" id="UP000184120"/>
    </source>
</evidence>
<accession>A0A1M6U9H2</accession>
<feature type="domain" description="POTRA" evidence="3">
    <location>
        <begin position="31"/>
        <end position="108"/>
    </location>
</feature>
<dbReference type="OrthoDB" id="1466667at2"/>
<dbReference type="PROSITE" id="PS51779">
    <property type="entry name" value="POTRA"/>
    <property type="match status" value="1"/>
</dbReference>
<name>A0A1M6U9H2_9FLAO</name>
<evidence type="ECO:0000259" key="3">
    <source>
        <dbReference type="PROSITE" id="PS51779"/>
    </source>
</evidence>
<dbReference type="InterPro" id="IPR034746">
    <property type="entry name" value="POTRA"/>
</dbReference>
<sequence length="248" mass="28112">MKRKLKIIKVIFGVVLLIGLISFTTIRNATRPIKKINVAFIQPVDNYFIDDQTIRELANKNGGDILKQTISEVNVKDIEQKVSESPFVDSVQVSKSIDGSIDLEIKANTAVARVKPVNGQQFYITSKGKKMPMSKISSANVILVYGDVKPNEYEDLSEFVQALKEDDLLKNHIIAIQKVGLRSFNLIVNKGNYYIELGTLNNFKKKLNNLVLFYNQYIDYIGTEDYEKLSLKYVNQVVATKRVKNGEQ</sequence>
<keyword evidence="4" id="KW-0131">Cell cycle</keyword>
<dbReference type="STRING" id="1434701.SAMN05443634_102271"/>
<evidence type="ECO:0000256" key="2">
    <source>
        <dbReference type="ARBA" id="ARBA00023136"/>
    </source>
</evidence>
<comment type="subcellular location">
    <subcellularLocation>
        <location evidence="1">Membrane</location>
    </subcellularLocation>
</comment>
<protein>
    <submittedName>
        <fullName evidence="4">Cell division protein FtsQ</fullName>
    </submittedName>
</protein>
<evidence type="ECO:0000256" key="1">
    <source>
        <dbReference type="ARBA" id="ARBA00004370"/>
    </source>
</evidence>
<dbReference type="GO" id="GO:0016020">
    <property type="term" value="C:membrane"/>
    <property type="evidence" value="ECO:0007669"/>
    <property type="project" value="UniProtKB-SubCell"/>
</dbReference>
<dbReference type="AlphaFoldDB" id="A0A1M6U9H2"/>
<keyword evidence="4" id="KW-0132">Cell division</keyword>
<proteinExistence type="predicted"/>
<reference evidence="5" key="1">
    <citation type="submission" date="2016-11" db="EMBL/GenBank/DDBJ databases">
        <authorList>
            <person name="Varghese N."/>
            <person name="Submissions S."/>
        </authorList>
    </citation>
    <scope>NUCLEOTIDE SEQUENCE [LARGE SCALE GENOMIC DNA]</scope>
    <source>
        <strain evidence="5">DSM 27989</strain>
    </source>
</reference>
<dbReference type="GO" id="GO:0051301">
    <property type="term" value="P:cell division"/>
    <property type="evidence" value="ECO:0007669"/>
    <property type="project" value="UniProtKB-KW"/>
</dbReference>